<proteinExistence type="inferred from homology"/>
<dbReference type="GO" id="GO:0000795">
    <property type="term" value="C:synaptonemal complex"/>
    <property type="evidence" value="ECO:0007669"/>
    <property type="project" value="InterPro"/>
</dbReference>
<evidence type="ECO:0000256" key="4">
    <source>
        <dbReference type="SAM" id="Coils"/>
    </source>
</evidence>
<evidence type="ECO:0000256" key="2">
    <source>
        <dbReference type="ARBA" id="ARBA00023054"/>
    </source>
</evidence>
<dbReference type="Ensembl" id="ENSOMET00000017284.1">
    <property type="protein sequence ID" value="ENSOMEP00000028583.1"/>
    <property type="gene ID" value="ENSOMEG00000011737.1"/>
</dbReference>
<reference evidence="5" key="2">
    <citation type="submission" date="2025-09" db="UniProtKB">
        <authorList>
            <consortium name="Ensembl"/>
        </authorList>
    </citation>
    <scope>IDENTIFICATION</scope>
</reference>
<keyword evidence="3" id="KW-0469">Meiosis</keyword>
<dbReference type="PANTHER" id="PTHR21731">
    <property type="entry name" value="SYNAPTONEMAL COMPLEX CENTRAL ELEMENT PROTEIN 1-LIKE"/>
    <property type="match status" value="1"/>
</dbReference>
<dbReference type="GO" id="GO:0007130">
    <property type="term" value="P:synaptonemal complex assembly"/>
    <property type="evidence" value="ECO:0007669"/>
    <property type="project" value="InterPro"/>
</dbReference>
<dbReference type="Proteomes" id="UP000261560">
    <property type="component" value="Unplaced"/>
</dbReference>
<dbReference type="PANTHER" id="PTHR21731:SF1">
    <property type="entry name" value="SYNAPTONEMAL COMPLEX CENTRAL ELEMENT PROTEIN 1-LIKE"/>
    <property type="match status" value="1"/>
</dbReference>
<evidence type="ECO:0000313" key="5">
    <source>
        <dbReference type="Ensembl" id="ENSOMEP00000028583.1"/>
    </source>
</evidence>
<evidence type="ECO:0000256" key="3">
    <source>
        <dbReference type="ARBA" id="ARBA00023254"/>
    </source>
</evidence>
<dbReference type="GeneTree" id="ENSGT00940000172951"/>
<dbReference type="AlphaFoldDB" id="A0A3B3DEP1"/>
<dbReference type="Pfam" id="PF15233">
    <property type="entry name" value="SYCE1"/>
    <property type="match status" value="1"/>
</dbReference>
<evidence type="ECO:0000256" key="1">
    <source>
        <dbReference type="ARBA" id="ARBA00010094"/>
    </source>
</evidence>
<evidence type="ECO:0000313" key="6">
    <source>
        <dbReference type="Proteomes" id="UP000261560"/>
    </source>
</evidence>
<dbReference type="PaxDb" id="30732-ENSOMEP00000028583"/>
<dbReference type="STRING" id="30732.ENSOMEP00000028583"/>
<protein>
    <submittedName>
        <fullName evidence="5">Daple-like protein</fullName>
    </submittedName>
</protein>
<feature type="coiled-coil region" evidence="4">
    <location>
        <begin position="24"/>
        <end position="58"/>
    </location>
</feature>
<organism evidence="5 6">
    <name type="scientific">Oryzias melastigma</name>
    <name type="common">Marine medaka</name>
    <dbReference type="NCBI Taxonomy" id="30732"/>
    <lineage>
        <taxon>Eukaryota</taxon>
        <taxon>Metazoa</taxon>
        <taxon>Chordata</taxon>
        <taxon>Craniata</taxon>
        <taxon>Vertebrata</taxon>
        <taxon>Euteleostomi</taxon>
        <taxon>Actinopterygii</taxon>
        <taxon>Neopterygii</taxon>
        <taxon>Teleostei</taxon>
        <taxon>Neoteleostei</taxon>
        <taxon>Acanthomorphata</taxon>
        <taxon>Ovalentaria</taxon>
        <taxon>Atherinomorphae</taxon>
        <taxon>Beloniformes</taxon>
        <taxon>Adrianichthyidae</taxon>
        <taxon>Oryziinae</taxon>
        <taxon>Oryzias</taxon>
    </lineage>
</organism>
<accession>A0A3B3DEP1</accession>
<sequence length="196" mass="23304">MPSLTKTADGELQESIGGNLIVKLRRLQKGNQTLEGEIKELKQTSDSLQNDLEALHSQSYQLEKVYKEKEELCRKVQFQCDKSEQDFERELKDHKMRKDLLEQNTCEIQEFKLKHRKLRMRFENQLQHLMEKHKKLHCVFAPERLPDELERAENKKTQLLSVEQLKLAQLQKLEEEIEAAKKKKQLETETAQYQDK</sequence>
<comment type="similarity">
    <text evidence="1">Belongs to the SYCE family.</text>
</comment>
<feature type="coiled-coil region" evidence="4">
    <location>
        <begin position="163"/>
        <end position="190"/>
    </location>
</feature>
<dbReference type="InterPro" id="IPR026676">
    <property type="entry name" value="SYCE1"/>
</dbReference>
<name>A0A3B3DEP1_ORYME</name>
<keyword evidence="2 4" id="KW-0175">Coiled coil</keyword>
<keyword evidence="6" id="KW-1185">Reference proteome</keyword>
<reference evidence="5" key="1">
    <citation type="submission" date="2025-08" db="UniProtKB">
        <authorList>
            <consortium name="Ensembl"/>
        </authorList>
    </citation>
    <scope>IDENTIFICATION</scope>
</reference>